<dbReference type="InParanoid" id="A0A2K2A3W4"/>
<name>A0A2K2A3W4_POPTR</name>
<feature type="domain" description="DUF4283" evidence="1">
    <location>
        <begin position="44"/>
        <end position="106"/>
    </location>
</feature>
<evidence type="ECO:0000313" key="2">
    <source>
        <dbReference type="EMBL" id="PNT32216.1"/>
    </source>
</evidence>
<dbReference type="PANTHER" id="PTHR31286">
    <property type="entry name" value="GLYCINE-RICH CELL WALL STRUCTURAL PROTEIN 1.8-LIKE"/>
    <property type="match status" value="1"/>
</dbReference>
<organism evidence="2 3">
    <name type="scientific">Populus trichocarpa</name>
    <name type="common">Western balsam poplar</name>
    <name type="synonym">Populus balsamifera subsp. trichocarpa</name>
    <dbReference type="NCBI Taxonomy" id="3694"/>
    <lineage>
        <taxon>Eukaryota</taxon>
        <taxon>Viridiplantae</taxon>
        <taxon>Streptophyta</taxon>
        <taxon>Embryophyta</taxon>
        <taxon>Tracheophyta</taxon>
        <taxon>Spermatophyta</taxon>
        <taxon>Magnoliopsida</taxon>
        <taxon>eudicotyledons</taxon>
        <taxon>Gunneridae</taxon>
        <taxon>Pentapetalae</taxon>
        <taxon>rosids</taxon>
        <taxon>fabids</taxon>
        <taxon>Malpighiales</taxon>
        <taxon>Salicaceae</taxon>
        <taxon>Saliceae</taxon>
        <taxon>Populus</taxon>
    </lineage>
</organism>
<dbReference type="PANTHER" id="PTHR31286:SF171">
    <property type="entry name" value="CCHC-TYPE DOMAIN-CONTAINING PROTEIN"/>
    <property type="match status" value="1"/>
</dbReference>
<dbReference type="Proteomes" id="UP000006729">
    <property type="component" value="Chromosome 6"/>
</dbReference>
<protein>
    <recommendedName>
        <fullName evidence="1">DUF4283 domain-containing protein</fullName>
    </recommendedName>
</protein>
<accession>A0A2K2A3W4</accession>
<evidence type="ECO:0000259" key="1">
    <source>
        <dbReference type="Pfam" id="PF14111"/>
    </source>
</evidence>
<dbReference type="EMBL" id="CM009295">
    <property type="protein sequence ID" value="PNT32216.1"/>
    <property type="molecule type" value="Genomic_DNA"/>
</dbReference>
<evidence type="ECO:0000313" key="3">
    <source>
        <dbReference type="Proteomes" id="UP000006729"/>
    </source>
</evidence>
<dbReference type="Pfam" id="PF14111">
    <property type="entry name" value="DUF4283"/>
    <property type="match status" value="1"/>
</dbReference>
<reference evidence="2 3" key="1">
    <citation type="journal article" date="2006" name="Science">
        <title>The genome of black cottonwood, Populus trichocarpa (Torr. &amp; Gray).</title>
        <authorList>
            <person name="Tuskan G.A."/>
            <person name="Difazio S."/>
            <person name="Jansson S."/>
            <person name="Bohlmann J."/>
            <person name="Grigoriev I."/>
            <person name="Hellsten U."/>
            <person name="Putnam N."/>
            <person name="Ralph S."/>
            <person name="Rombauts S."/>
            <person name="Salamov A."/>
            <person name="Schein J."/>
            <person name="Sterck L."/>
            <person name="Aerts A."/>
            <person name="Bhalerao R.R."/>
            <person name="Bhalerao R.P."/>
            <person name="Blaudez D."/>
            <person name="Boerjan W."/>
            <person name="Brun A."/>
            <person name="Brunner A."/>
            <person name="Busov V."/>
            <person name="Campbell M."/>
            <person name="Carlson J."/>
            <person name="Chalot M."/>
            <person name="Chapman J."/>
            <person name="Chen G.L."/>
            <person name="Cooper D."/>
            <person name="Coutinho P.M."/>
            <person name="Couturier J."/>
            <person name="Covert S."/>
            <person name="Cronk Q."/>
            <person name="Cunningham R."/>
            <person name="Davis J."/>
            <person name="Degroeve S."/>
            <person name="Dejardin A."/>
            <person name="Depamphilis C."/>
            <person name="Detter J."/>
            <person name="Dirks B."/>
            <person name="Dubchak I."/>
            <person name="Duplessis S."/>
            <person name="Ehlting J."/>
            <person name="Ellis B."/>
            <person name="Gendler K."/>
            <person name="Goodstein D."/>
            <person name="Gribskov M."/>
            <person name="Grimwood J."/>
            <person name="Groover A."/>
            <person name="Gunter L."/>
            <person name="Hamberger B."/>
            <person name="Heinze B."/>
            <person name="Helariutta Y."/>
            <person name="Henrissat B."/>
            <person name="Holligan D."/>
            <person name="Holt R."/>
            <person name="Huang W."/>
            <person name="Islam-Faridi N."/>
            <person name="Jones S."/>
            <person name="Jones-Rhoades M."/>
            <person name="Jorgensen R."/>
            <person name="Joshi C."/>
            <person name="Kangasjarvi J."/>
            <person name="Karlsson J."/>
            <person name="Kelleher C."/>
            <person name="Kirkpatrick R."/>
            <person name="Kirst M."/>
            <person name="Kohler A."/>
            <person name="Kalluri U."/>
            <person name="Larimer F."/>
            <person name="Leebens-Mack J."/>
            <person name="Leple J.C."/>
            <person name="Locascio P."/>
            <person name="Lou Y."/>
            <person name="Lucas S."/>
            <person name="Martin F."/>
            <person name="Montanini B."/>
            <person name="Napoli C."/>
            <person name="Nelson D.R."/>
            <person name="Nelson C."/>
            <person name="Nieminen K."/>
            <person name="Nilsson O."/>
            <person name="Pereda V."/>
            <person name="Peter G."/>
            <person name="Philippe R."/>
            <person name="Pilate G."/>
            <person name="Poliakov A."/>
            <person name="Razumovskaya J."/>
            <person name="Richardson P."/>
            <person name="Rinaldi C."/>
            <person name="Ritland K."/>
            <person name="Rouze P."/>
            <person name="Ryaboy D."/>
            <person name="Schmutz J."/>
            <person name="Schrader J."/>
            <person name="Segerman B."/>
            <person name="Shin H."/>
            <person name="Siddiqui A."/>
            <person name="Sterky F."/>
            <person name="Terry A."/>
            <person name="Tsai C.J."/>
            <person name="Uberbacher E."/>
            <person name="Unneberg P."/>
            <person name="Vahala J."/>
            <person name="Wall K."/>
            <person name="Wessler S."/>
            <person name="Yang G."/>
            <person name="Yin T."/>
            <person name="Douglas C."/>
            <person name="Marra M."/>
            <person name="Sandberg G."/>
            <person name="Van de Peer Y."/>
            <person name="Rokhsar D."/>
        </authorList>
    </citation>
    <scope>NUCLEOTIDE SEQUENCE [LARGE SCALE GENOMIC DNA]</scope>
    <source>
        <strain evidence="3">cv. Nisqually</strain>
    </source>
</reference>
<proteinExistence type="predicted"/>
<keyword evidence="3" id="KW-1185">Reference proteome</keyword>
<dbReference type="AlphaFoldDB" id="A0A2K2A3W4"/>
<dbReference type="InterPro" id="IPR040256">
    <property type="entry name" value="At4g02000-like"/>
</dbReference>
<gene>
    <name evidence="2" type="ORF">POPTR_006G175000</name>
</gene>
<dbReference type="InterPro" id="IPR025558">
    <property type="entry name" value="DUF4283"/>
</dbReference>
<sequence>MTYISVLADLLERNLVWIEFENGNRFLPKVFIEDGLFSDLCLPWQDSLVIKLLGKEIGFYQLNTRLKNLWKSTGGFELVDVVNGFFMVKFDLEEDKEKVINEGPRMNLLMAMALAIGKPIRVDMHTCNVERDKFARVCVEIKLNKLVVGRIWIKDYWYNVEYEGLHITCGKCGCYGHHDSDCKLVKKTGPTKVESNAAT</sequence>